<dbReference type="RefSeq" id="WP_133055467.1">
    <property type="nucleotide sequence ID" value="NZ_AP022564.1"/>
</dbReference>
<organism evidence="1 2">
    <name type="scientific">Mycolicibacter terrae</name>
    <dbReference type="NCBI Taxonomy" id="1788"/>
    <lineage>
        <taxon>Bacteria</taxon>
        <taxon>Bacillati</taxon>
        <taxon>Actinomycetota</taxon>
        <taxon>Actinomycetes</taxon>
        <taxon>Mycobacteriales</taxon>
        <taxon>Mycobacteriaceae</taxon>
        <taxon>Mycolicibacter</taxon>
    </lineage>
</organism>
<accession>A0AAD1MIY8</accession>
<keyword evidence="2" id="KW-1185">Reference proteome</keyword>
<dbReference type="AlphaFoldDB" id="A0AAD1MIY8"/>
<evidence type="ECO:0000313" key="2">
    <source>
        <dbReference type="Proteomes" id="UP000467636"/>
    </source>
</evidence>
<sequence length="296" mass="31460">MEPPNNPAEALDRLLWKIIQSGVAPFRDIIGNAVGAGVGSVEFVNRHSAVVGLINELQTFLDALPDGHELKTRHLSDMPAYYNAVVYPGDWGANVNPSTIIDANLIKLLGGLGTTLKVMAAGTTPVAADIEKLETSLTEWEAMLESAGLPDGLADQIRGQVKKIRDLLTQVDNLGYGPVIRESQSLLGYGIRALKVAKNVGHVATCYVALFEFIAHVQVQDWGSAANVLTGAFNTMGEALNTARETDQGLQLALNGAEQLAIEAKKVADVIEEVVDDASELLDAPKSPTPDDGVQG</sequence>
<protein>
    <submittedName>
        <fullName evidence="1">Uncharacterized protein</fullName>
    </submittedName>
</protein>
<dbReference type="EMBL" id="AP022564">
    <property type="protein sequence ID" value="BBX24326.1"/>
    <property type="molecule type" value="Genomic_DNA"/>
</dbReference>
<gene>
    <name evidence="1" type="ORF">MTER_37370</name>
</gene>
<name>A0AAD1MIY8_9MYCO</name>
<evidence type="ECO:0000313" key="1">
    <source>
        <dbReference type="EMBL" id="BBX24326.1"/>
    </source>
</evidence>
<reference evidence="1 2" key="1">
    <citation type="journal article" date="2019" name="Emerg. Microbes Infect.">
        <title>Comprehensive subspecies identification of 175 nontuberculous mycobacteria species based on 7547 genomic profiles.</title>
        <authorList>
            <person name="Matsumoto Y."/>
            <person name="Kinjo T."/>
            <person name="Motooka D."/>
            <person name="Nabeya D."/>
            <person name="Jung N."/>
            <person name="Uechi K."/>
            <person name="Horii T."/>
            <person name="Iida T."/>
            <person name="Fujita J."/>
            <person name="Nakamura S."/>
        </authorList>
    </citation>
    <scope>NUCLEOTIDE SEQUENCE [LARGE SCALE GENOMIC DNA]</scope>
    <source>
        <strain evidence="1 2">JCM 12143</strain>
    </source>
</reference>
<dbReference type="Proteomes" id="UP000467636">
    <property type="component" value="Chromosome"/>
</dbReference>
<proteinExistence type="predicted"/>